<dbReference type="Pfam" id="PF00535">
    <property type="entry name" value="Glycos_transf_2"/>
    <property type="match status" value="1"/>
</dbReference>
<name>A0A1E4R2V6_9BACI</name>
<keyword evidence="3" id="KW-0328">Glycosyltransferase</keyword>
<dbReference type="InterPro" id="IPR029044">
    <property type="entry name" value="Nucleotide-diphossugar_trans"/>
</dbReference>
<dbReference type="RefSeq" id="WP_069480036.1">
    <property type="nucleotide sequence ID" value="NZ_KV766182.1"/>
</dbReference>
<evidence type="ECO:0000256" key="5">
    <source>
        <dbReference type="SAM" id="Phobius"/>
    </source>
</evidence>
<dbReference type="EMBL" id="MECQ01000001">
    <property type="protein sequence ID" value="ODV54802.1"/>
    <property type="molecule type" value="Genomic_DNA"/>
</dbReference>
<proteinExistence type="inferred from homology"/>
<comment type="similarity">
    <text evidence="2">Belongs to the glycosyltransferase 2 family.</text>
</comment>
<organism evidence="7 8">
    <name type="scientific">Lysinibacillus fusiformis</name>
    <dbReference type="NCBI Taxonomy" id="28031"/>
    <lineage>
        <taxon>Bacteria</taxon>
        <taxon>Bacillati</taxon>
        <taxon>Bacillota</taxon>
        <taxon>Bacilli</taxon>
        <taxon>Bacillales</taxon>
        <taxon>Bacillaceae</taxon>
        <taxon>Lysinibacillus</taxon>
    </lineage>
</organism>
<evidence type="ECO:0000313" key="8">
    <source>
        <dbReference type="Proteomes" id="UP000094784"/>
    </source>
</evidence>
<comment type="pathway">
    <text evidence="1">Cell wall biogenesis; cell wall polysaccharide biosynthesis.</text>
</comment>
<reference evidence="7 8" key="1">
    <citation type="submission" date="2016-09" db="EMBL/GenBank/DDBJ databases">
        <title>Draft genome sequence of the soil isolate, Lysinibacillus fusiformis M5, a potential hypoxanthine producer.</title>
        <authorList>
            <person name="Gallegos-Monterrosa R."/>
            <person name="Maroti G."/>
            <person name="Balint B."/>
            <person name="Kovacs A.T."/>
        </authorList>
    </citation>
    <scope>NUCLEOTIDE SEQUENCE [LARGE SCALE GENOMIC DNA]</scope>
    <source>
        <strain evidence="7 8">M5</strain>
    </source>
</reference>
<accession>A0A1E4R2V6</accession>
<evidence type="ECO:0000256" key="2">
    <source>
        <dbReference type="ARBA" id="ARBA00006739"/>
    </source>
</evidence>
<dbReference type="Gene3D" id="3.90.550.10">
    <property type="entry name" value="Spore Coat Polysaccharide Biosynthesis Protein SpsA, Chain A"/>
    <property type="match status" value="1"/>
</dbReference>
<keyword evidence="5" id="KW-0472">Membrane</keyword>
<comment type="caution">
    <text evidence="7">The sequence shown here is derived from an EMBL/GenBank/DDBJ whole genome shotgun (WGS) entry which is preliminary data.</text>
</comment>
<dbReference type="GO" id="GO:0016757">
    <property type="term" value="F:glycosyltransferase activity"/>
    <property type="evidence" value="ECO:0007669"/>
    <property type="project" value="UniProtKB-KW"/>
</dbReference>
<evidence type="ECO:0000256" key="3">
    <source>
        <dbReference type="ARBA" id="ARBA00022676"/>
    </source>
</evidence>
<dbReference type="OrthoDB" id="9771846at2"/>
<keyword evidence="5" id="KW-1133">Transmembrane helix</keyword>
<gene>
    <name evidence="7" type="ORF">BG258_02295</name>
</gene>
<dbReference type="AlphaFoldDB" id="A0A1E4R2V6"/>
<sequence>MASIAVQIVTYNSADYIADCLNSVILQSYPVEKIIVIDNDSNDCIKDVVSHYSNVYFVQNSINSGFVGGHNQGLNYAETDYVLVLNPDVILDKYYIEHIIKFMQLNEKVGAATGKLYRDLDSYIIDSTGINIKKSRRAVDRGSGEVDQGQYDDMINVFGVSGAAAVYKREMIDMISEDGRFFDESFFAYKEDVDVSWRARLAGWEICFVPKAIAQHERGWKDNKSRKDISLKTRKHSYINRHFYIIKNDNIFYFLLHFPFIFIYEASCLVYILLKERKLFYAYKLLFIEYKSLKNKKMFIQSYRKAPSKKIYQYFKGIW</sequence>
<feature type="domain" description="Glycosyltransferase 2-like" evidence="6">
    <location>
        <begin position="7"/>
        <end position="172"/>
    </location>
</feature>
<dbReference type="PANTHER" id="PTHR43179">
    <property type="entry name" value="RHAMNOSYLTRANSFERASE WBBL"/>
    <property type="match status" value="1"/>
</dbReference>
<feature type="transmembrane region" description="Helical" evidence="5">
    <location>
        <begin position="251"/>
        <end position="274"/>
    </location>
</feature>
<keyword evidence="5" id="KW-0812">Transmembrane</keyword>
<evidence type="ECO:0000256" key="4">
    <source>
        <dbReference type="ARBA" id="ARBA00022679"/>
    </source>
</evidence>
<keyword evidence="4 7" id="KW-0808">Transferase</keyword>
<evidence type="ECO:0000313" key="7">
    <source>
        <dbReference type="EMBL" id="ODV54802.1"/>
    </source>
</evidence>
<dbReference type="InterPro" id="IPR001173">
    <property type="entry name" value="Glyco_trans_2-like"/>
</dbReference>
<evidence type="ECO:0000256" key="1">
    <source>
        <dbReference type="ARBA" id="ARBA00004776"/>
    </source>
</evidence>
<dbReference type="SUPFAM" id="SSF53448">
    <property type="entry name" value="Nucleotide-diphospho-sugar transferases"/>
    <property type="match status" value="1"/>
</dbReference>
<protein>
    <submittedName>
        <fullName evidence="7">Glycosyl transferase</fullName>
    </submittedName>
</protein>
<dbReference type="CDD" id="cd04186">
    <property type="entry name" value="GT_2_like_c"/>
    <property type="match status" value="1"/>
</dbReference>
<evidence type="ECO:0000259" key="6">
    <source>
        <dbReference type="Pfam" id="PF00535"/>
    </source>
</evidence>
<dbReference type="PANTHER" id="PTHR43179:SF12">
    <property type="entry name" value="GALACTOFURANOSYLTRANSFERASE GLFT2"/>
    <property type="match status" value="1"/>
</dbReference>
<dbReference type="Proteomes" id="UP000094784">
    <property type="component" value="Unassembled WGS sequence"/>
</dbReference>